<dbReference type="PROSITE" id="PS00356">
    <property type="entry name" value="HTH_LACI_1"/>
    <property type="match status" value="1"/>
</dbReference>
<dbReference type="InterPro" id="IPR000843">
    <property type="entry name" value="HTH_LacI"/>
</dbReference>
<dbReference type="InterPro" id="IPR028082">
    <property type="entry name" value="Peripla_BP_I"/>
</dbReference>
<evidence type="ECO:0000256" key="3">
    <source>
        <dbReference type="ARBA" id="ARBA00023163"/>
    </source>
</evidence>
<reference evidence="5 6" key="1">
    <citation type="submission" date="2020-12" db="EMBL/GenBank/DDBJ databases">
        <title>Vagococcus allomyrinae sp. nov. and Enterococcus lavae sp. nov., isolated from the larvae of Allomyrina dichotoma.</title>
        <authorList>
            <person name="Lee S.D."/>
        </authorList>
    </citation>
    <scope>NUCLEOTIDE SEQUENCE [LARGE SCALE GENOMIC DNA]</scope>
    <source>
        <strain evidence="5 6">BWM-S5</strain>
    </source>
</reference>
<evidence type="ECO:0000259" key="4">
    <source>
        <dbReference type="PROSITE" id="PS50932"/>
    </source>
</evidence>
<evidence type="ECO:0000313" key="5">
    <source>
        <dbReference type="EMBL" id="MBP1045873.1"/>
    </source>
</evidence>
<evidence type="ECO:0000256" key="2">
    <source>
        <dbReference type="ARBA" id="ARBA00023125"/>
    </source>
</evidence>
<keyword evidence="6" id="KW-1185">Reference proteome</keyword>
<dbReference type="CDD" id="cd01544">
    <property type="entry name" value="PBP1_GalR"/>
    <property type="match status" value="1"/>
</dbReference>
<keyword evidence="3" id="KW-0804">Transcription</keyword>
<keyword evidence="2 5" id="KW-0238">DNA-binding</keyword>
<dbReference type="PROSITE" id="PS50932">
    <property type="entry name" value="HTH_LACI_2"/>
    <property type="match status" value="1"/>
</dbReference>
<proteinExistence type="predicted"/>
<organism evidence="5 6">
    <name type="scientific">Enterococcus larvae</name>
    <dbReference type="NCBI Taxonomy" id="2794352"/>
    <lineage>
        <taxon>Bacteria</taxon>
        <taxon>Bacillati</taxon>
        <taxon>Bacillota</taxon>
        <taxon>Bacilli</taxon>
        <taxon>Lactobacillales</taxon>
        <taxon>Enterococcaceae</taxon>
        <taxon>Enterococcus</taxon>
    </lineage>
</organism>
<dbReference type="PANTHER" id="PTHR30146:SF149">
    <property type="entry name" value="HTH-TYPE TRANSCRIPTIONAL REGULATOR EBGR"/>
    <property type="match status" value="1"/>
</dbReference>
<keyword evidence="1" id="KW-0805">Transcription regulation</keyword>
<dbReference type="Gene3D" id="3.40.50.2300">
    <property type="match status" value="2"/>
</dbReference>
<dbReference type="Pfam" id="PF13377">
    <property type="entry name" value="Peripla_BP_3"/>
    <property type="match status" value="1"/>
</dbReference>
<dbReference type="PANTHER" id="PTHR30146">
    <property type="entry name" value="LACI-RELATED TRANSCRIPTIONAL REPRESSOR"/>
    <property type="match status" value="1"/>
</dbReference>
<dbReference type="RefSeq" id="WP_209556672.1">
    <property type="nucleotide sequence ID" value="NZ_JAEDXU010000002.1"/>
</dbReference>
<feature type="domain" description="HTH lacI-type" evidence="4">
    <location>
        <begin position="2"/>
        <end position="57"/>
    </location>
</feature>
<dbReference type="SUPFAM" id="SSF47413">
    <property type="entry name" value="lambda repressor-like DNA-binding domains"/>
    <property type="match status" value="1"/>
</dbReference>
<dbReference type="EMBL" id="JAEDXU010000002">
    <property type="protein sequence ID" value="MBP1045873.1"/>
    <property type="molecule type" value="Genomic_DNA"/>
</dbReference>
<accession>A0ABS4CGY0</accession>
<dbReference type="GO" id="GO:0003677">
    <property type="term" value="F:DNA binding"/>
    <property type="evidence" value="ECO:0007669"/>
    <property type="project" value="UniProtKB-KW"/>
</dbReference>
<dbReference type="Proteomes" id="UP000673375">
    <property type="component" value="Unassembled WGS sequence"/>
</dbReference>
<name>A0ABS4CGY0_9ENTE</name>
<dbReference type="InterPro" id="IPR046335">
    <property type="entry name" value="LacI/GalR-like_sensor"/>
</dbReference>
<sequence>MATITDIAQAANVSISTVSRVLNYDTTLSVTEETKRKIFETAENLNYTKYKAKNKKRIIESADAHAAEKKNERSIGIIQWRTDDEELEDIYYMSIRFGVEKRAAELGYDILKLSQIDDQSIKAVDGLLAIGKFTQETLQQLQQLHPNLCVIGSNFPLEDYDSVNTDFSQATELALNHLFELGHEKIAFIGAEESQNLHGYRRYKTPTANMYLDMINDRQLFKEKYFILKENSRLDVSTGEKMTEQALKDWTDDLPTAILAANDAFAIGVIHTLTAHNIKVPEEISVMGINDLSISRYVSPPLSTVHAFTEEMGETGVMTLHERLENPGISRRIFLSTELIVRESTAVPRRKS</sequence>
<dbReference type="Gene3D" id="1.10.260.40">
    <property type="entry name" value="lambda repressor-like DNA-binding domains"/>
    <property type="match status" value="1"/>
</dbReference>
<dbReference type="CDD" id="cd01392">
    <property type="entry name" value="HTH_LacI"/>
    <property type="match status" value="1"/>
</dbReference>
<dbReference type="InterPro" id="IPR010982">
    <property type="entry name" value="Lambda_DNA-bd_dom_sf"/>
</dbReference>
<comment type="caution">
    <text evidence="5">The sequence shown here is derived from an EMBL/GenBank/DDBJ whole genome shotgun (WGS) entry which is preliminary data.</text>
</comment>
<dbReference type="Pfam" id="PF00356">
    <property type="entry name" value="LacI"/>
    <property type="match status" value="1"/>
</dbReference>
<dbReference type="SMART" id="SM00354">
    <property type="entry name" value="HTH_LACI"/>
    <property type="match status" value="1"/>
</dbReference>
<evidence type="ECO:0000256" key="1">
    <source>
        <dbReference type="ARBA" id="ARBA00023015"/>
    </source>
</evidence>
<dbReference type="SUPFAM" id="SSF53822">
    <property type="entry name" value="Periplasmic binding protein-like I"/>
    <property type="match status" value="1"/>
</dbReference>
<protein>
    <submittedName>
        <fullName evidence="5">LacI family DNA-binding transcriptional regulator</fullName>
    </submittedName>
</protein>
<evidence type="ECO:0000313" key="6">
    <source>
        <dbReference type="Proteomes" id="UP000673375"/>
    </source>
</evidence>
<dbReference type="PRINTS" id="PR00036">
    <property type="entry name" value="HTHLACI"/>
</dbReference>
<gene>
    <name evidence="5" type="ORF">I6N96_06235</name>
</gene>